<comment type="subcellular location">
    <subcellularLocation>
        <location evidence="1">Membrane</location>
    </subcellularLocation>
</comment>
<feature type="chain" id="PRO_5041634254" description="Immunoglobulin domain-containing protein" evidence="6">
    <location>
        <begin position="23"/>
        <end position="444"/>
    </location>
</feature>
<feature type="compositionally biased region" description="Low complexity" evidence="4">
    <location>
        <begin position="245"/>
        <end position="254"/>
    </location>
</feature>
<protein>
    <recommendedName>
        <fullName evidence="7">Immunoglobulin domain-containing protein</fullName>
    </recommendedName>
</protein>
<keyword evidence="5" id="KW-1133">Transmembrane helix</keyword>
<feature type="region of interest" description="Disordered" evidence="4">
    <location>
        <begin position="340"/>
        <end position="359"/>
    </location>
</feature>
<keyword evidence="6" id="KW-0732">Signal</keyword>
<evidence type="ECO:0000313" key="8">
    <source>
        <dbReference type="EMBL" id="KAK2909464.1"/>
    </source>
</evidence>
<comment type="caution">
    <text evidence="8">The sequence shown here is derived from an EMBL/GenBank/DDBJ whole genome shotgun (WGS) entry which is preliminary data.</text>
</comment>
<organism evidence="8 9">
    <name type="scientific">Cirrhinus molitorella</name>
    <name type="common">mud carp</name>
    <dbReference type="NCBI Taxonomy" id="172907"/>
    <lineage>
        <taxon>Eukaryota</taxon>
        <taxon>Metazoa</taxon>
        <taxon>Chordata</taxon>
        <taxon>Craniata</taxon>
        <taxon>Vertebrata</taxon>
        <taxon>Euteleostomi</taxon>
        <taxon>Actinopterygii</taxon>
        <taxon>Neopterygii</taxon>
        <taxon>Teleostei</taxon>
        <taxon>Ostariophysi</taxon>
        <taxon>Cypriniformes</taxon>
        <taxon>Cyprinidae</taxon>
        <taxon>Labeoninae</taxon>
        <taxon>Labeonini</taxon>
        <taxon>Cirrhinus</taxon>
    </lineage>
</organism>
<dbReference type="SMART" id="SM00409">
    <property type="entry name" value="IG"/>
    <property type="match status" value="2"/>
</dbReference>
<dbReference type="Proteomes" id="UP001187343">
    <property type="component" value="Unassembled WGS sequence"/>
</dbReference>
<evidence type="ECO:0000313" key="9">
    <source>
        <dbReference type="Proteomes" id="UP001187343"/>
    </source>
</evidence>
<dbReference type="PROSITE" id="PS51257">
    <property type="entry name" value="PROKAR_LIPOPROTEIN"/>
    <property type="match status" value="1"/>
</dbReference>
<feature type="domain" description="Immunoglobulin" evidence="7">
    <location>
        <begin position="131"/>
        <end position="235"/>
    </location>
</feature>
<evidence type="ECO:0000256" key="3">
    <source>
        <dbReference type="ARBA" id="ARBA00023136"/>
    </source>
</evidence>
<feature type="transmembrane region" description="Helical" evidence="5">
    <location>
        <begin position="308"/>
        <end position="329"/>
    </location>
</feature>
<feature type="compositionally biased region" description="Polar residues" evidence="4">
    <location>
        <begin position="291"/>
        <end position="303"/>
    </location>
</feature>
<evidence type="ECO:0000256" key="4">
    <source>
        <dbReference type="SAM" id="MobiDB-lite"/>
    </source>
</evidence>
<dbReference type="InterPro" id="IPR036179">
    <property type="entry name" value="Ig-like_dom_sf"/>
</dbReference>
<accession>A0AA88Q3X2</accession>
<feature type="domain" description="Immunoglobulin" evidence="7">
    <location>
        <begin position="28"/>
        <end position="129"/>
    </location>
</feature>
<dbReference type="AlphaFoldDB" id="A0AA88Q3X2"/>
<evidence type="ECO:0000256" key="2">
    <source>
        <dbReference type="ARBA" id="ARBA00022692"/>
    </source>
</evidence>
<feature type="signal peptide" evidence="6">
    <location>
        <begin position="1"/>
        <end position="22"/>
    </location>
</feature>
<evidence type="ECO:0000259" key="7">
    <source>
        <dbReference type="SMART" id="SM00409"/>
    </source>
</evidence>
<dbReference type="InterPro" id="IPR003599">
    <property type="entry name" value="Ig_sub"/>
</dbReference>
<dbReference type="GO" id="GO:0005886">
    <property type="term" value="C:plasma membrane"/>
    <property type="evidence" value="ECO:0007669"/>
    <property type="project" value="TreeGrafter"/>
</dbReference>
<feature type="compositionally biased region" description="Low complexity" evidence="4">
    <location>
        <begin position="264"/>
        <end position="288"/>
    </location>
</feature>
<evidence type="ECO:0000256" key="6">
    <source>
        <dbReference type="SAM" id="SignalP"/>
    </source>
</evidence>
<keyword evidence="9" id="KW-1185">Reference proteome</keyword>
<evidence type="ECO:0000256" key="1">
    <source>
        <dbReference type="ARBA" id="ARBA00004370"/>
    </source>
</evidence>
<keyword evidence="2 5" id="KW-0812">Transmembrane</keyword>
<dbReference type="CDD" id="cd05716">
    <property type="entry name" value="IgV_pIgR_like"/>
    <property type="match status" value="2"/>
</dbReference>
<dbReference type="PANTHER" id="PTHR11860">
    <property type="entry name" value="POLYMERIC-IMMUNOGLOBULIN RECEPTOR"/>
    <property type="match status" value="1"/>
</dbReference>
<name>A0AA88Q3X2_9TELE</name>
<evidence type="ECO:0000256" key="5">
    <source>
        <dbReference type="SAM" id="Phobius"/>
    </source>
</evidence>
<feature type="region of interest" description="Disordered" evidence="4">
    <location>
        <begin position="242"/>
        <end position="303"/>
    </location>
</feature>
<dbReference type="EMBL" id="JAUYZG010000004">
    <property type="protein sequence ID" value="KAK2909464.1"/>
    <property type="molecule type" value="Genomic_DNA"/>
</dbReference>
<dbReference type="InterPro" id="IPR013783">
    <property type="entry name" value="Ig-like_fold"/>
</dbReference>
<gene>
    <name evidence="8" type="ORF">Q8A67_005301</name>
</gene>
<dbReference type="PANTHER" id="PTHR11860:SF118">
    <property type="entry name" value="CMRF35-LIKE MOLECULE 3-RELATED"/>
    <property type="match status" value="1"/>
</dbReference>
<dbReference type="GO" id="GO:0004888">
    <property type="term" value="F:transmembrane signaling receptor activity"/>
    <property type="evidence" value="ECO:0007669"/>
    <property type="project" value="TreeGrafter"/>
</dbReference>
<reference evidence="8" key="1">
    <citation type="submission" date="2023-08" db="EMBL/GenBank/DDBJ databases">
        <title>Chromosome-level Genome Assembly of mud carp (Cirrhinus molitorella).</title>
        <authorList>
            <person name="Liu H."/>
        </authorList>
    </citation>
    <scope>NUCLEOTIDE SEQUENCE</scope>
    <source>
        <strain evidence="8">Prfri</strain>
        <tissue evidence="8">Muscle</tissue>
    </source>
</reference>
<dbReference type="Gene3D" id="2.60.40.10">
    <property type="entry name" value="Immunoglobulins"/>
    <property type="match status" value="2"/>
</dbReference>
<dbReference type="InterPro" id="IPR013106">
    <property type="entry name" value="Ig_V-set"/>
</dbReference>
<dbReference type="SUPFAM" id="SSF48726">
    <property type="entry name" value="Immunoglobulin"/>
    <property type="match status" value="2"/>
</dbReference>
<dbReference type="Pfam" id="PF07686">
    <property type="entry name" value="V-set"/>
    <property type="match status" value="2"/>
</dbReference>
<proteinExistence type="predicted"/>
<keyword evidence="3 5" id="KW-0472">Membrane</keyword>
<sequence>MIRICDDKLLVFNLLLLMSVVACEMKEVLTFTAHERGKVEIQCPYDSIYEEHRKYLCRGECPRVYKNKVVESGSAAQDERFSLMDNKIAHIFTVTITDLRTEDRGKYWCGIETGSGKLDDFTQIHLEIKHMTRVSGVKGKHVSIPCQYDSELKNDVKFICKGSDLSLCEKSAIKVSSENNSNGRFSLSDNASARVFTVTITNLTEEDSGIYWCGAVQRRPGHKNKWILVTDLTISDAVTPERTSPKLTTKTTTKASHHTSKQVTTETASSRPTTTSLSLSASESPSVSLHFPSSANAVSPKPQSGSTAIIMVIVIVILTGFGLSLFIYLRHRQRKEETQPKCVVHDPTSNLPNGDTGETREATHTVYDYEDINSILDHPDYSVVLPAIAEHDASVYALVQLPSIPSDNLTYSSIKFSATQYSDKTSEGQETCDYATVRPKDCGH</sequence>
<dbReference type="InterPro" id="IPR050671">
    <property type="entry name" value="CD300_family_receptors"/>
</dbReference>